<comment type="subcellular location">
    <subcellularLocation>
        <location evidence="1 8">Cell outer membrane</location>
        <topology evidence="1 8">Multi-pass membrane protein</topology>
    </subcellularLocation>
</comment>
<keyword evidence="2 8" id="KW-0813">Transport</keyword>
<evidence type="ECO:0000256" key="8">
    <source>
        <dbReference type="PROSITE-ProRule" id="PRU01360"/>
    </source>
</evidence>
<dbReference type="Pfam" id="PF13715">
    <property type="entry name" value="CarbopepD_reg_2"/>
    <property type="match status" value="1"/>
</dbReference>
<dbReference type="STRING" id="947013.SAMN04488109_5658"/>
<dbReference type="PANTHER" id="PTHR30069:SF29">
    <property type="entry name" value="HEMOGLOBIN AND HEMOGLOBIN-HAPTOGLOBIN-BINDING PROTEIN 1-RELATED"/>
    <property type="match status" value="1"/>
</dbReference>
<dbReference type="OrthoDB" id="9768177at2"/>
<accession>A0A1M5WFQ2</accession>
<evidence type="ECO:0000256" key="2">
    <source>
        <dbReference type="ARBA" id="ARBA00022448"/>
    </source>
</evidence>
<dbReference type="InterPro" id="IPR023996">
    <property type="entry name" value="TonB-dep_OMP_SusC/RagA"/>
</dbReference>
<keyword evidence="4 8" id="KW-0812">Transmembrane</keyword>
<evidence type="ECO:0000256" key="3">
    <source>
        <dbReference type="ARBA" id="ARBA00022452"/>
    </source>
</evidence>
<dbReference type="Pfam" id="PF07715">
    <property type="entry name" value="Plug"/>
    <property type="match status" value="1"/>
</dbReference>
<evidence type="ECO:0000313" key="12">
    <source>
        <dbReference type="Proteomes" id="UP000184212"/>
    </source>
</evidence>
<dbReference type="AlphaFoldDB" id="A0A1M5WFQ2"/>
<evidence type="ECO:0000259" key="10">
    <source>
        <dbReference type="Pfam" id="PF07715"/>
    </source>
</evidence>
<dbReference type="InterPro" id="IPR039426">
    <property type="entry name" value="TonB-dep_rcpt-like"/>
</dbReference>
<dbReference type="GO" id="GO:0009279">
    <property type="term" value="C:cell outer membrane"/>
    <property type="evidence" value="ECO:0007669"/>
    <property type="project" value="UniProtKB-SubCell"/>
</dbReference>
<dbReference type="EMBL" id="FQWQ01000005">
    <property type="protein sequence ID" value="SHH86335.1"/>
    <property type="molecule type" value="Genomic_DNA"/>
</dbReference>
<evidence type="ECO:0000256" key="5">
    <source>
        <dbReference type="ARBA" id="ARBA00022729"/>
    </source>
</evidence>
<evidence type="ECO:0000256" key="4">
    <source>
        <dbReference type="ARBA" id="ARBA00022692"/>
    </source>
</evidence>
<dbReference type="SUPFAM" id="SSF56935">
    <property type="entry name" value="Porins"/>
    <property type="match status" value="1"/>
</dbReference>
<protein>
    <submittedName>
        <fullName evidence="11">TonB-linked outer membrane protein, SusC/RagA family</fullName>
    </submittedName>
</protein>
<evidence type="ECO:0000256" key="6">
    <source>
        <dbReference type="ARBA" id="ARBA00023136"/>
    </source>
</evidence>
<dbReference type="GO" id="GO:0044718">
    <property type="term" value="P:siderophore transmembrane transport"/>
    <property type="evidence" value="ECO:0007669"/>
    <property type="project" value="TreeGrafter"/>
</dbReference>
<dbReference type="Gene3D" id="2.60.40.1120">
    <property type="entry name" value="Carboxypeptidase-like, regulatory domain"/>
    <property type="match status" value="1"/>
</dbReference>
<dbReference type="PROSITE" id="PS52016">
    <property type="entry name" value="TONB_DEPENDENT_REC_3"/>
    <property type="match status" value="1"/>
</dbReference>
<dbReference type="NCBIfam" id="TIGR04056">
    <property type="entry name" value="OMP_RagA_SusC"/>
    <property type="match status" value="1"/>
</dbReference>
<keyword evidence="3 8" id="KW-1134">Transmembrane beta strand</keyword>
<organism evidence="11 12">
    <name type="scientific">Chryseolinea serpens</name>
    <dbReference type="NCBI Taxonomy" id="947013"/>
    <lineage>
        <taxon>Bacteria</taxon>
        <taxon>Pseudomonadati</taxon>
        <taxon>Bacteroidota</taxon>
        <taxon>Cytophagia</taxon>
        <taxon>Cytophagales</taxon>
        <taxon>Fulvivirgaceae</taxon>
        <taxon>Chryseolinea</taxon>
    </lineage>
</organism>
<sequence length="1071" mass="117190">MKKILLTCVTLVFALSVMAQERTVSGKVTSAEDGSSLPGVNVIVKGTVNGSVTNAEGAYTVTVSGNNAILVFSFIGLTTAEVPVGEQSTVDIQLSSDITQLSEVVVTGVGVATDKRKLAIAVESVGSKDFPAAPTASIDQALVGKIAGAQISSTNGTPGAETNIVLRGINTINRGTSPIYLVDGVQVGATSLNTIDLNAIDHVEVVQGAASATIYGAQGANGVIQMFTKKGRDGKVHVDFSSSVANNTYLNIGDLRKARFHAFVTDGENNVIGTSGKPLTLDPATLVYSENVQYNPLSTTSVLNKPYDKNLQYYDHFAFFFKPANTYNNSVTVSGGKEKTDFLFTVSNNKQESNIIENGGVSRTNLTANFGTEIAKGLTFRSITMLAYTKNTIKTQDRTIIYSINNARPFANFEQVDTDGDVGAYFGDAVGVNHFNPLYYQRNTNVKDNKEDFFQNFNLNYKLPKFVELDLKYGLNYQHQEQRTVYANQTANNNATATQSWVSNFAPDAKGEIDDYFFNKTFQNFLGTAIISFDFKEDFNSNLPIKTVTQVAYDVRKTNNKQYLSYGLGLPTYSPFTASQATTFVVPAADIVTRSKTDPVYYGGDYTEPFFTYGYLVNQRVEFGEIAGVSGGFRSDYSSSFGRGSKPFTFPRGDAYFRLSSLNFWKDGALGGAVPDFKIRAAYGEAGIQPKPFDRYPTLGTKSLGTSNSFYIPSAQPNPDLNVEVSKELEIGSDFGVTVLQGTNWLNDIGVSVSYWKRNTNNAIFDVNVAPSAGLGTLRDNAFSLESKGFQAALNFAIFQNSNLTWNLTTNFSKQTSEITATNGQEIVVQSSAGSTNYVLKPGEKIGQLYGRVALHHVDDKAPDGTFFIPEAQQANYTVASNGFVVNTATKQPVFSSKLYSFGDPNPKFNMSFINNLSYKNFLTLAFQFDWVQGSHLYNQTKEWMYRDGIHSDYEKPITINGETGAYTAFYRGVYAQGQANGTKDYFYEDASFVRLRNVSVGIDLNKVLHINSMRKLQLMLTGRNLLTFTNYTGMDPEVSSGTANSAFDRGVDHNTMPNYKSYQVGLNFGF</sequence>
<name>A0A1M5WFQ2_9BACT</name>
<comment type="similarity">
    <text evidence="8">Belongs to the TonB-dependent receptor family.</text>
</comment>
<keyword evidence="5 9" id="KW-0732">Signal</keyword>
<dbReference type="InterPro" id="IPR008969">
    <property type="entry name" value="CarboxyPept-like_regulatory"/>
</dbReference>
<dbReference type="RefSeq" id="WP_073141433.1">
    <property type="nucleotide sequence ID" value="NZ_FQWQ01000005.1"/>
</dbReference>
<keyword evidence="12" id="KW-1185">Reference proteome</keyword>
<feature type="domain" description="TonB-dependent receptor plug" evidence="10">
    <location>
        <begin position="114"/>
        <end position="223"/>
    </location>
</feature>
<feature type="chain" id="PRO_5012047910" evidence="9">
    <location>
        <begin position="20"/>
        <end position="1071"/>
    </location>
</feature>
<keyword evidence="7 8" id="KW-0998">Cell outer membrane</keyword>
<dbReference type="Proteomes" id="UP000184212">
    <property type="component" value="Unassembled WGS sequence"/>
</dbReference>
<keyword evidence="6 8" id="KW-0472">Membrane</keyword>
<evidence type="ECO:0000256" key="9">
    <source>
        <dbReference type="SAM" id="SignalP"/>
    </source>
</evidence>
<dbReference type="InterPro" id="IPR036942">
    <property type="entry name" value="Beta-barrel_TonB_sf"/>
</dbReference>
<dbReference type="Gene3D" id="2.40.170.20">
    <property type="entry name" value="TonB-dependent receptor, beta-barrel domain"/>
    <property type="match status" value="1"/>
</dbReference>
<evidence type="ECO:0000313" key="11">
    <source>
        <dbReference type="EMBL" id="SHH86335.1"/>
    </source>
</evidence>
<gene>
    <name evidence="11" type="ORF">SAMN04488109_5658</name>
</gene>
<evidence type="ECO:0000256" key="7">
    <source>
        <dbReference type="ARBA" id="ARBA00023237"/>
    </source>
</evidence>
<evidence type="ECO:0000256" key="1">
    <source>
        <dbReference type="ARBA" id="ARBA00004571"/>
    </source>
</evidence>
<proteinExistence type="inferred from homology"/>
<reference evidence="11 12" key="1">
    <citation type="submission" date="2016-11" db="EMBL/GenBank/DDBJ databases">
        <authorList>
            <person name="Jaros S."/>
            <person name="Januszkiewicz K."/>
            <person name="Wedrychowicz H."/>
        </authorList>
    </citation>
    <scope>NUCLEOTIDE SEQUENCE [LARGE SCALE GENOMIC DNA]</scope>
    <source>
        <strain evidence="11 12">DSM 24574</strain>
    </source>
</reference>
<dbReference type="Gene3D" id="2.170.130.10">
    <property type="entry name" value="TonB-dependent receptor, plug domain"/>
    <property type="match status" value="1"/>
</dbReference>
<dbReference type="SUPFAM" id="SSF49464">
    <property type="entry name" value="Carboxypeptidase regulatory domain-like"/>
    <property type="match status" value="1"/>
</dbReference>
<dbReference type="GO" id="GO:0015344">
    <property type="term" value="F:siderophore uptake transmembrane transporter activity"/>
    <property type="evidence" value="ECO:0007669"/>
    <property type="project" value="TreeGrafter"/>
</dbReference>
<dbReference type="PANTHER" id="PTHR30069">
    <property type="entry name" value="TONB-DEPENDENT OUTER MEMBRANE RECEPTOR"/>
    <property type="match status" value="1"/>
</dbReference>
<feature type="signal peptide" evidence="9">
    <location>
        <begin position="1"/>
        <end position="19"/>
    </location>
</feature>
<dbReference type="InterPro" id="IPR037066">
    <property type="entry name" value="Plug_dom_sf"/>
</dbReference>
<dbReference type="InterPro" id="IPR012910">
    <property type="entry name" value="Plug_dom"/>
</dbReference>